<name>A0AAQ4DLT0_AMBAM</name>
<protein>
    <submittedName>
        <fullName evidence="1">Uncharacterized protein</fullName>
    </submittedName>
</protein>
<dbReference type="AlphaFoldDB" id="A0AAQ4DLT0"/>
<keyword evidence="2" id="KW-1185">Reference proteome</keyword>
<sequence length="245" mass="27079">MRWVKAENGHRVRHERQAGGERDWSTCFLGPTGVKMKQALKRCPLPSQGFPCRCTQEWCHEWTAPSCPDAASILRLVDALARAIWTRPRQSEEETDLLALTRMCYIRSSHSRLQSCETLAPRLARMPGPCPLAATGQRFCPARDWTTAWSHSARQTHDELQSLWDISAANRQMLKMVTVSAAGERQATSAIGRRASWSPWREEKKHAPNACALPSKVFMADVPGCGATNRQPPTCAGAASLGSAG</sequence>
<evidence type="ECO:0000313" key="2">
    <source>
        <dbReference type="Proteomes" id="UP001321473"/>
    </source>
</evidence>
<dbReference type="Proteomes" id="UP001321473">
    <property type="component" value="Unassembled WGS sequence"/>
</dbReference>
<evidence type="ECO:0000313" key="1">
    <source>
        <dbReference type="EMBL" id="KAK8763420.1"/>
    </source>
</evidence>
<accession>A0AAQ4DLT0</accession>
<organism evidence="1 2">
    <name type="scientific">Amblyomma americanum</name>
    <name type="common">Lone star tick</name>
    <dbReference type="NCBI Taxonomy" id="6943"/>
    <lineage>
        <taxon>Eukaryota</taxon>
        <taxon>Metazoa</taxon>
        <taxon>Ecdysozoa</taxon>
        <taxon>Arthropoda</taxon>
        <taxon>Chelicerata</taxon>
        <taxon>Arachnida</taxon>
        <taxon>Acari</taxon>
        <taxon>Parasitiformes</taxon>
        <taxon>Ixodida</taxon>
        <taxon>Ixodoidea</taxon>
        <taxon>Ixodidae</taxon>
        <taxon>Amblyomminae</taxon>
        <taxon>Amblyomma</taxon>
    </lineage>
</organism>
<reference evidence="1 2" key="1">
    <citation type="journal article" date="2023" name="Arcadia Sci">
        <title>De novo assembly of a long-read Amblyomma americanum tick genome.</title>
        <authorList>
            <person name="Chou S."/>
            <person name="Poskanzer K.E."/>
            <person name="Rollins M."/>
            <person name="Thuy-Boun P.S."/>
        </authorList>
    </citation>
    <scope>NUCLEOTIDE SEQUENCE [LARGE SCALE GENOMIC DNA]</scope>
    <source>
        <strain evidence="1">F_SG_1</strain>
        <tissue evidence="1">Salivary glands</tissue>
    </source>
</reference>
<proteinExistence type="predicted"/>
<comment type="caution">
    <text evidence="1">The sequence shown here is derived from an EMBL/GenBank/DDBJ whole genome shotgun (WGS) entry which is preliminary data.</text>
</comment>
<dbReference type="EMBL" id="JARKHS020029325">
    <property type="protein sequence ID" value="KAK8763420.1"/>
    <property type="molecule type" value="Genomic_DNA"/>
</dbReference>
<gene>
    <name evidence="1" type="ORF">V5799_033974</name>
</gene>